<reference evidence="3" key="1">
    <citation type="submission" date="2016-10" db="EMBL/GenBank/DDBJ databases">
        <authorList>
            <person name="Varghese N."/>
            <person name="Submissions S."/>
        </authorList>
    </citation>
    <scope>NUCLEOTIDE SEQUENCE [LARGE SCALE GENOMIC DNA]</scope>
    <source>
        <strain evidence="3">SP</strain>
    </source>
</reference>
<evidence type="ECO:0000256" key="1">
    <source>
        <dbReference type="PROSITE-ProRule" id="PRU00339"/>
    </source>
</evidence>
<keyword evidence="3" id="KW-1185">Reference proteome</keyword>
<dbReference type="AlphaFoldDB" id="A0A1H3S9C1"/>
<feature type="repeat" description="TPR" evidence="1">
    <location>
        <begin position="20"/>
        <end position="53"/>
    </location>
</feature>
<dbReference type="Proteomes" id="UP000198935">
    <property type="component" value="Unassembled WGS sequence"/>
</dbReference>
<dbReference type="SUPFAM" id="SSF48452">
    <property type="entry name" value="TPR-like"/>
    <property type="match status" value="1"/>
</dbReference>
<feature type="repeat" description="TPR" evidence="1">
    <location>
        <begin position="89"/>
        <end position="122"/>
    </location>
</feature>
<sequence length="360" mass="41574">MRELYSKQKKGQVIPFLQNGAYFYRKGIKAYQNHHIEKAIKYIEKAMLLEPEEPVFVCQLAIVLSEKGQYEEANNLLEQVINDLDESLSECYFFMANNFAHLGRFDAAKTLLTKYLELDPEGEFAEDANSLLYVLEEESAFLVEDGSPSTDTPTNIEAIVDSLNKGDFAGAENDARVYLTKNPHDWDVYAYLAESLIMQERLPEAKAILSDLLIKEEPNFLAQCLMTYLLEKQGDENSRMWIKNLSELHPLKDWHCYYLAKVLFLVKEYGKSYKWYQKLFRDSDFRKFPAFYHQMAMTAWKTGHRKKAVELWERTDNMEAVGSSPAGCFLELIATADETAEPADHWFIYKAPPELGEPAE</sequence>
<evidence type="ECO:0000313" key="3">
    <source>
        <dbReference type="Proteomes" id="UP000198935"/>
    </source>
</evidence>
<name>A0A1H3S9C1_9BACI</name>
<dbReference type="InterPro" id="IPR011990">
    <property type="entry name" value="TPR-like_helical_dom_sf"/>
</dbReference>
<dbReference type="PANTHER" id="PTHR12558:SF13">
    <property type="entry name" value="CELL DIVISION CYCLE PROTEIN 27 HOMOLOG"/>
    <property type="match status" value="1"/>
</dbReference>
<dbReference type="PROSITE" id="PS50005">
    <property type="entry name" value="TPR"/>
    <property type="match status" value="2"/>
</dbReference>
<dbReference type="PANTHER" id="PTHR12558">
    <property type="entry name" value="CELL DIVISION CYCLE 16,23,27"/>
    <property type="match status" value="1"/>
</dbReference>
<evidence type="ECO:0000313" key="2">
    <source>
        <dbReference type="EMBL" id="SDZ34693.1"/>
    </source>
</evidence>
<accession>A0A1H3S9C1</accession>
<dbReference type="EMBL" id="FNPI01000010">
    <property type="protein sequence ID" value="SDZ34693.1"/>
    <property type="molecule type" value="Genomic_DNA"/>
</dbReference>
<dbReference type="Pfam" id="PF12895">
    <property type="entry name" value="ANAPC3"/>
    <property type="match status" value="1"/>
</dbReference>
<dbReference type="InterPro" id="IPR019734">
    <property type="entry name" value="TPR_rpt"/>
</dbReference>
<dbReference type="STRING" id="1503961.SAMN05421736_11093"/>
<organism evidence="2 3">
    <name type="scientific">Evansella caseinilytica</name>
    <dbReference type="NCBI Taxonomy" id="1503961"/>
    <lineage>
        <taxon>Bacteria</taxon>
        <taxon>Bacillati</taxon>
        <taxon>Bacillota</taxon>
        <taxon>Bacilli</taxon>
        <taxon>Bacillales</taxon>
        <taxon>Bacillaceae</taxon>
        <taxon>Evansella</taxon>
    </lineage>
</organism>
<keyword evidence="1" id="KW-0802">TPR repeat</keyword>
<protein>
    <submittedName>
        <fullName evidence="2">Tetratricopeptide repeat-containing protein</fullName>
    </submittedName>
</protein>
<dbReference type="Gene3D" id="1.25.40.10">
    <property type="entry name" value="Tetratricopeptide repeat domain"/>
    <property type="match status" value="2"/>
</dbReference>
<gene>
    <name evidence="2" type="ORF">SAMN05421736_11093</name>
</gene>
<dbReference type="Pfam" id="PF14559">
    <property type="entry name" value="TPR_19"/>
    <property type="match status" value="1"/>
</dbReference>
<proteinExistence type="predicted"/>
<dbReference type="SMART" id="SM00028">
    <property type="entry name" value="TPR"/>
    <property type="match status" value="3"/>
</dbReference>